<dbReference type="PIRSF" id="PIRSF001112">
    <property type="entry name" value="Epoxide_hydrolase"/>
    <property type="match status" value="1"/>
</dbReference>
<keyword evidence="2" id="KW-0058">Aromatic hydrocarbons catabolism</keyword>
<name>A0A6N7Z6N5_9PSEU</name>
<feature type="domain" description="Epoxide hydrolase N-terminal" evidence="5">
    <location>
        <begin position="6"/>
        <end position="110"/>
    </location>
</feature>
<dbReference type="GO" id="GO:0004301">
    <property type="term" value="F:epoxide hydrolase activity"/>
    <property type="evidence" value="ECO:0007669"/>
    <property type="project" value="TreeGrafter"/>
</dbReference>
<evidence type="ECO:0000256" key="3">
    <source>
        <dbReference type="ARBA" id="ARBA00022801"/>
    </source>
</evidence>
<dbReference type="PANTHER" id="PTHR21661">
    <property type="entry name" value="EPOXIDE HYDROLASE 1-RELATED"/>
    <property type="match status" value="1"/>
</dbReference>
<evidence type="ECO:0000259" key="5">
    <source>
        <dbReference type="Pfam" id="PF06441"/>
    </source>
</evidence>
<dbReference type="InterPro" id="IPR000639">
    <property type="entry name" value="Epox_hydrolase-like"/>
</dbReference>
<dbReference type="AlphaFoldDB" id="A0A6N7Z6N5"/>
<protein>
    <submittedName>
        <fullName evidence="6">Alpha/beta fold hydrolase</fullName>
    </submittedName>
</protein>
<dbReference type="Gene3D" id="3.40.50.1820">
    <property type="entry name" value="alpha/beta hydrolase"/>
    <property type="match status" value="1"/>
</dbReference>
<sequence>MPSPVNSYPIAIPEADLQDLRRRLDNTRWPAQETTPDHSQGPRLATLQHLVEHWQTRYDWRRVEKLLNSHNHSKAEIDGLDIAFLHIRSPHGDAVPLLMTHGWPGSILEFRHVIDPLTNPEAHGGDARDAFHLVIPSMPGFGFSEAPTESGWDFTRIARAWITLMDRLGYREWYAQGGDLGAAVTEEIANLQPAGLQGIHLNFAPFQPTPEERAAATAEETALLAQADAFWRAGSAYAQQQMSKPQTIGYSLADSPVGLAAWIYTLFEATTGTPGDAEASLPLDEIIDNIMLYWLPNAGVTSARLYWEIARGQWTSPARLDDPITVPAAFSISPYEPVRPARRWVENRYPNLLHFTEVEKGGHFAAWEQPTIFTQEVRTAIRRIREHH</sequence>
<comment type="caution">
    <text evidence="6">The sequence shown here is derived from an EMBL/GenBank/DDBJ whole genome shotgun (WGS) entry which is preliminary data.</text>
</comment>
<keyword evidence="3 6" id="KW-0378">Hydrolase</keyword>
<dbReference type="InterPro" id="IPR010497">
    <property type="entry name" value="Epoxide_hydro_N"/>
</dbReference>
<dbReference type="PRINTS" id="PR00412">
    <property type="entry name" value="EPOXHYDRLASE"/>
</dbReference>
<dbReference type="OrthoDB" id="27092at2"/>
<feature type="active site" description="Proton acceptor" evidence="4">
    <location>
        <position position="363"/>
    </location>
</feature>
<evidence type="ECO:0000256" key="1">
    <source>
        <dbReference type="ARBA" id="ARBA00010088"/>
    </source>
</evidence>
<dbReference type="SUPFAM" id="SSF53474">
    <property type="entry name" value="alpha/beta-Hydrolases"/>
    <property type="match status" value="1"/>
</dbReference>
<evidence type="ECO:0000313" key="7">
    <source>
        <dbReference type="Proteomes" id="UP000440096"/>
    </source>
</evidence>
<proteinExistence type="inferred from homology"/>
<feature type="active site" description="Proton donor" evidence="4">
    <location>
        <position position="306"/>
    </location>
</feature>
<dbReference type="Proteomes" id="UP000440096">
    <property type="component" value="Unassembled WGS sequence"/>
</dbReference>
<organism evidence="6 7">
    <name type="scientific">Amycolatopsis pithecellobii</name>
    <dbReference type="NCBI Taxonomy" id="664692"/>
    <lineage>
        <taxon>Bacteria</taxon>
        <taxon>Bacillati</taxon>
        <taxon>Actinomycetota</taxon>
        <taxon>Actinomycetes</taxon>
        <taxon>Pseudonocardiales</taxon>
        <taxon>Pseudonocardiaceae</taxon>
        <taxon>Amycolatopsis</taxon>
    </lineage>
</organism>
<dbReference type="PANTHER" id="PTHR21661:SF35">
    <property type="entry name" value="EPOXIDE HYDROLASE"/>
    <property type="match status" value="1"/>
</dbReference>
<dbReference type="InterPro" id="IPR016292">
    <property type="entry name" value="Epoxide_hydrolase"/>
</dbReference>
<keyword evidence="7" id="KW-1185">Reference proteome</keyword>
<dbReference type="Pfam" id="PF06441">
    <property type="entry name" value="EHN"/>
    <property type="match status" value="1"/>
</dbReference>
<evidence type="ECO:0000313" key="6">
    <source>
        <dbReference type="EMBL" id="MTD56480.1"/>
    </source>
</evidence>
<feature type="active site" description="Nucleophile" evidence="4">
    <location>
        <position position="179"/>
    </location>
</feature>
<dbReference type="RefSeq" id="WP_154758645.1">
    <property type="nucleotide sequence ID" value="NZ_WMBA01000035.1"/>
</dbReference>
<accession>A0A6N7Z6N5</accession>
<comment type="similarity">
    <text evidence="1">Belongs to the peptidase S33 family.</text>
</comment>
<dbReference type="InterPro" id="IPR029058">
    <property type="entry name" value="AB_hydrolase_fold"/>
</dbReference>
<gene>
    <name evidence="6" type="ORF">GKO32_21245</name>
</gene>
<dbReference type="GO" id="GO:0097176">
    <property type="term" value="P:epoxide metabolic process"/>
    <property type="evidence" value="ECO:0007669"/>
    <property type="project" value="TreeGrafter"/>
</dbReference>
<evidence type="ECO:0000256" key="2">
    <source>
        <dbReference type="ARBA" id="ARBA00022797"/>
    </source>
</evidence>
<evidence type="ECO:0000256" key="4">
    <source>
        <dbReference type="PIRSR" id="PIRSR001112-1"/>
    </source>
</evidence>
<dbReference type="EMBL" id="WMBA01000035">
    <property type="protein sequence ID" value="MTD56480.1"/>
    <property type="molecule type" value="Genomic_DNA"/>
</dbReference>
<reference evidence="6 7" key="1">
    <citation type="submission" date="2019-11" db="EMBL/GenBank/DDBJ databases">
        <title>Draft genome of Amycolatopsis RM579.</title>
        <authorList>
            <person name="Duangmal K."/>
            <person name="Mingma R."/>
        </authorList>
    </citation>
    <scope>NUCLEOTIDE SEQUENCE [LARGE SCALE GENOMIC DNA]</scope>
    <source>
        <strain evidence="6 7">RM579</strain>
    </source>
</reference>